<dbReference type="Pfam" id="PF11412">
    <property type="entry name" value="DsbD_N"/>
    <property type="match status" value="1"/>
</dbReference>
<dbReference type="AlphaFoldDB" id="A0A1N7KAL0"/>
<protein>
    <submittedName>
        <fullName evidence="3">Thiol-disulfide interchange protein, contains DsbC and DsbD domains</fullName>
    </submittedName>
</protein>
<dbReference type="STRING" id="633194.SAMN05421759_101583"/>
<dbReference type="RefSeq" id="WP_076444786.1">
    <property type="nucleotide sequence ID" value="NZ_FTOQ01000001.1"/>
</dbReference>
<reference evidence="4" key="1">
    <citation type="submission" date="2017-01" db="EMBL/GenBank/DDBJ databases">
        <authorList>
            <person name="Varghese N."/>
            <person name="Submissions S."/>
        </authorList>
    </citation>
    <scope>NUCLEOTIDE SEQUENCE [LARGE SCALE GENOMIC DNA]</scope>
    <source>
        <strain evidence="4">DSM 29430</strain>
    </source>
</reference>
<feature type="chain" id="PRO_5013020902" evidence="1">
    <location>
        <begin position="25"/>
        <end position="270"/>
    </location>
</feature>
<evidence type="ECO:0000313" key="4">
    <source>
        <dbReference type="Proteomes" id="UP000186684"/>
    </source>
</evidence>
<proteinExistence type="predicted"/>
<evidence type="ECO:0000259" key="2">
    <source>
        <dbReference type="Pfam" id="PF11412"/>
    </source>
</evidence>
<dbReference type="Proteomes" id="UP000186684">
    <property type="component" value="Unassembled WGS sequence"/>
</dbReference>
<gene>
    <name evidence="3" type="ORF">SAMN05421759_101583</name>
</gene>
<evidence type="ECO:0000313" key="3">
    <source>
        <dbReference type="EMBL" id="SIS58592.1"/>
    </source>
</evidence>
<evidence type="ECO:0000256" key="1">
    <source>
        <dbReference type="SAM" id="SignalP"/>
    </source>
</evidence>
<organism evidence="3 4">
    <name type="scientific">Roseivivax lentus</name>
    <dbReference type="NCBI Taxonomy" id="633194"/>
    <lineage>
        <taxon>Bacteria</taxon>
        <taxon>Pseudomonadati</taxon>
        <taxon>Pseudomonadota</taxon>
        <taxon>Alphaproteobacteria</taxon>
        <taxon>Rhodobacterales</taxon>
        <taxon>Roseobacteraceae</taxon>
        <taxon>Roseivivax</taxon>
    </lineage>
</organism>
<feature type="domain" description="Thiol:disulfide interchange protein DsbD N-terminal" evidence="2">
    <location>
        <begin position="42"/>
        <end position="141"/>
    </location>
</feature>
<dbReference type="InterPro" id="IPR028250">
    <property type="entry name" value="DsbDN"/>
</dbReference>
<name>A0A1N7KAL0_9RHOB</name>
<keyword evidence="4" id="KW-1185">Reference proteome</keyword>
<keyword evidence="1" id="KW-0732">Signal</keyword>
<sequence length="270" mass="28933">MLRLLCLALALIAALPIATAPLRAGEFDDIVRVELRPGWRRDDGTHIAALHLTLAPGWKTYWRAPGDAGIPPEFGWRGSRNLAGVSVIWPRPDVFDQAGMRSIGYMNELVLPLAIRPSGDGDVVLKGDMQLGICKDVCLPHALSFSGRLPEAGTARDPRIAAALSDRPFTADEIGGARIRCEIAPGANGALSLTARIDMASAGAREDVVVETGNPFLWVAEPESRREGDTLIASTRIVHMERKPFALDRGALTFTVLGTQHAVELSGCSG</sequence>
<feature type="signal peptide" evidence="1">
    <location>
        <begin position="1"/>
        <end position="24"/>
    </location>
</feature>
<dbReference type="OrthoDB" id="9811036at2"/>
<dbReference type="EMBL" id="FTOQ01000001">
    <property type="protein sequence ID" value="SIS58592.1"/>
    <property type="molecule type" value="Genomic_DNA"/>
</dbReference>
<accession>A0A1N7KAL0</accession>